<dbReference type="RefSeq" id="WP_268076357.1">
    <property type="nucleotide sequence ID" value="NZ_CP109966.1"/>
</dbReference>
<keyword evidence="3" id="KW-1185">Reference proteome</keyword>
<keyword evidence="1" id="KW-1133">Transmembrane helix</keyword>
<proteinExistence type="predicted"/>
<reference evidence="2" key="1">
    <citation type="submission" date="2022-10" db="EMBL/GenBank/DDBJ databases">
        <title>Catenovulum adriacola sp. nov. isolated in the Harbour of Susak.</title>
        <authorList>
            <person name="Schoch T."/>
            <person name="Reich S.J."/>
            <person name="Stoeferle S."/>
            <person name="Flaiz M."/>
            <person name="Kazda M."/>
            <person name="Riedel C.U."/>
            <person name="Duerre P."/>
        </authorList>
    </citation>
    <scope>NUCLEOTIDE SEQUENCE</scope>
    <source>
        <strain evidence="2">TS8</strain>
        <plasmid evidence="2">pCadTS8_1</plasmid>
    </source>
</reference>
<sequence length="204" mass="23255">MLSWISEYQGPLSVLINAGMLAIWLLYAQLLLSDYRRKMRPKILINQSLGTALKSRCLICNMSEQSLYVSLVIAELITKQKTYRCSVTDLEITHGDKHTSTTVQGPLKGGAYRDMGEFNNIIQRVIGLTSENQDQSIIEKDHTLRLYVIGLYGSEDQPVGAVREFRFGRDDNEDLCLNPTNIHTKNLTGKRNQKEINSWLENYL</sequence>
<evidence type="ECO:0000313" key="3">
    <source>
        <dbReference type="Proteomes" id="UP001163726"/>
    </source>
</evidence>
<keyword evidence="2" id="KW-0614">Plasmid</keyword>
<evidence type="ECO:0000313" key="2">
    <source>
        <dbReference type="EMBL" id="WAJ71679.1"/>
    </source>
</evidence>
<feature type="transmembrane region" description="Helical" evidence="1">
    <location>
        <begin position="12"/>
        <end position="32"/>
    </location>
</feature>
<accession>A0ABY7AQC0</accession>
<evidence type="ECO:0000256" key="1">
    <source>
        <dbReference type="SAM" id="Phobius"/>
    </source>
</evidence>
<keyword evidence="1" id="KW-0812">Transmembrane</keyword>
<name>A0ABY7AQC0_9ALTE</name>
<evidence type="ECO:0008006" key="4">
    <source>
        <dbReference type="Google" id="ProtNLM"/>
    </source>
</evidence>
<protein>
    <recommendedName>
        <fullName evidence="4">SMODS-associating 2TM beta-strand rich effector domain-containing protein</fullName>
    </recommendedName>
</protein>
<dbReference type="EMBL" id="CP109966">
    <property type="protein sequence ID" value="WAJ71679.1"/>
    <property type="molecule type" value="Genomic_DNA"/>
</dbReference>
<organism evidence="2 3">
    <name type="scientific">Catenovulum adriaticum</name>
    <dbReference type="NCBI Taxonomy" id="2984846"/>
    <lineage>
        <taxon>Bacteria</taxon>
        <taxon>Pseudomonadati</taxon>
        <taxon>Pseudomonadota</taxon>
        <taxon>Gammaproteobacteria</taxon>
        <taxon>Alteromonadales</taxon>
        <taxon>Alteromonadaceae</taxon>
        <taxon>Catenovulum</taxon>
    </lineage>
</organism>
<dbReference type="Proteomes" id="UP001163726">
    <property type="component" value="Plasmid pCadTS8_1"/>
</dbReference>
<gene>
    <name evidence="2" type="ORF">OLW01_15165</name>
</gene>
<geneLocation type="plasmid" evidence="2 3">
    <name>pCadTS8_1</name>
</geneLocation>
<keyword evidence="1" id="KW-0472">Membrane</keyword>